<feature type="domain" description="J" evidence="3">
    <location>
        <begin position="22"/>
        <end position="55"/>
    </location>
</feature>
<dbReference type="CDD" id="cd06257">
    <property type="entry name" value="DnaJ"/>
    <property type="match status" value="1"/>
</dbReference>
<comment type="caution">
    <text evidence="4">The sequence shown here is derived from an EMBL/GenBank/DDBJ whole genome shotgun (WGS) entry which is preliminary data.</text>
</comment>
<reference evidence="4 5" key="1">
    <citation type="submission" date="2018-08" db="EMBL/GenBank/DDBJ databases">
        <title>Draft genome sequences of two Aspergillus turcosus clinical strains isolated from bronchoalveolar lavage fluid: one azole-susceptible and the other azole-resistant.</title>
        <authorList>
            <person name="Parent-Michaud M."/>
            <person name="Dufresne P.J."/>
            <person name="Fournier E."/>
            <person name="Martineau C."/>
            <person name="Moreira S."/>
            <person name="Perkins V."/>
            <person name="De Repentigny L."/>
            <person name="Dufresne S.F."/>
        </authorList>
    </citation>
    <scope>NUCLEOTIDE SEQUENCE [LARGE SCALE GENOMIC DNA]</scope>
    <source>
        <strain evidence="4">HMR AF 1038</strain>
    </source>
</reference>
<evidence type="ECO:0000256" key="1">
    <source>
        <dbReference type="ARBA" id="ARBA00023186"/>
    </source>
</evidence>
<evidence type="ECO:0000313" key="5">
    <source>
        <dbReference type="Proteomes" id="UP000215289"/>
    </source>
</evidence>
<dbReference type="EMBL" id="NIDN02000058">
    <property type="protein sequence ID" value="RLL98220.1"/>
    <property type="molecule type" value="Genomic_DNA"/>
</dbReference>
<dbReference type="PANTHER" id="PTHR44360">
    <property type="entry name" value="DNAJ HOMOLOG SUBFAMILY B MEMBER 9"/>
    <property type="match status" value="1"/>
</dbReference>
<dbReference type="PROSITE" id="PS50076">
    <property type="entry name" value="DNAJ_2"/>
    <property type="match status" value="1"/>
</dbReference>
<dbReference type="InterPro" id="IPR036869">
    <property type="entry name" value="J_dom_sf"/>
</dbReference>
<dbReference type="GO" id="GO:0036503">
    <property type="term" value="P:ERAD pathway"/>
    <property type="evidence" value="ECO:0007669"/>
    <property type="project" value="TreeGrafter"/>
</dbReference>
<sequence>MRLITILLAIALCVILAVAKEDYYKILGLDRSASERDIKRAYRTLSKKFHPDKNP</sequence>
<organism evidence="4 5">
    <name type="scientific">Aspergillus turcosus</name>
    <dbReference type="NCBI Taxonomy" id="1245748"/>
    <lineage>
        <taxon>Eukaryota</taxon>
        <taxon>Fungi</taxon>
        <taxon>Dikarya</taxon>
        <taxon>Ascomycota</taxon>
        <taxon>Pezizomycotina</taxon>
        <taxon>Eurotiomycetes</taxon>
        <taxon>Eurotiomycetidae</taxon>
        <taxon>Eurotiales</taxon>
        <taxon>Aspergillaceae</taxon>
        <taxon>Aspergillus</taxon>
        <taxon>Aspergillus subgen. Fumigati</taxon>
    </lineage>
</organism>
<keyword evidence="2" id="KW-0732">Signal</keyword>
<proteinExistence type="predicted"/>
<dbReference type="AlphaFoldDB" id="A0A3R7F8I4"/>
<dbReference type="Proteomes" id="UP000215289">
    <property type="component" value="Unassembled WGS sequence"/>
</dbReference>
<evidence type="ECO:0000259" key="3">
    <source>
        <dbReference type="PROSITE" id="PS50076"/>
    </source>
</evidence>
<dbReference type="PANTHER" id="PTHR44360:SF1">
    <property type="entry name" value="DNAJ HOMOLOG SUBFAMILY B MEMBER 9"/>
    <property type="match status" value="1"/>
</dbReference>
<dbReference type="SUPFAM" id="SSF46565">
    <property type="entry name" value="Chaperone J-domain"/>
    <property type="match status" value="1"/>
</dbReference>
<dbReference type="InterPro" id="IPR001623">
    <property type="entry name" value="DnaJ_domain"/>
</dbReference>
<evidence type="ECO:0000256" key="2">
    <source>
        <dbReference type="SAM" id="SignalP"/>
    </source>
</evidence>
<dbReference type="GO" id="GO:0005783">
    <property type="term" value="C:endoplasmic reticulum"/>
    <property type="evidence" value="ECO:0007669"/>
    <property type="project" value="TreeGrafter"/>
</dbReference>
<name>A0A3R7F8I4_9EURO</name>
<dbReference type="GO" id="GO:0051087">
    <property type="term" value="F:protein-folding chaperone binding"/>
    <property type="evidence" value="ECO:0007669"/>
    <property type="project" value="TreeGrafter"/>
</dbReference>
<protein>
    <recommendedName>
        <fullName evidence="3">J domain-containing protein</fullName>
    </recommendedName>
</protein>
<evidence type="ECO:0000313" key="4">
    <source>
        <dbReference type="EMBL" id="RLL98220.1"/>
    </source>
</evidence>
<dbReference type="SMART" id="SM00271">
    <property type="entry name" value="DnaJ"/>
    <property type="match status" value="1"/>
</dbReference>
<accession>A0A3R7F8I4</accession>
<dbReference type="GO" id="GO:0051787">
    <property type="term" value="F:misfolded protein binding"/>
    <property type="evidence" value="ECO:0007669"/>
    <property type="project" value="TreeGrafter"/>
</dbReference>
<dbReference type="Pfam" id="PF00226">
    <property type="entry name" value="DnaJ"/>
    <property type="match status" value="1"/>
</dbReference>
<feature type="chain" id="PRO_5018742474" description="J domain-containing protein" evidence="2">
    <location>
        <begin position="20"/>
        <end position="55"/>
    </location>
</feature>
<feature type="non-terminal residue" evidence="4">
    <location>
        <position position="55"/>
    </location>
</feature>
<dbReference type="Gene3D" id="1.10.287.110">
    <property type="entry name" value="DnaJ domain"/>
    <property type="match status" value="1"/>
</dbReference>
<dbReference type="PRINTS" id="PR00625">
    <property type="entry name" value="JDOMAIN"/>
</dbReference>
<keyword evidence="5" id="KW-1185">Reference proteome</keyword>
<dbReference type="OrthoDB" id="550424at2759"/>
<dbReference type="STRING" id="1245748.A0A3R7F8I4"/>
<keyword evidence="1" id="KW-0143">Chaperone</keyword>
<feature type="signal peptide" evidence="2">
    <location>
        <begin position="1"/>
        <end position="19"/>
    </location>
</feature>
<dbReference type="InterPro" id="IPR051948">
    <property type="entry name" value="Hsp70_co-chaperone_J-domain"/>
</dbReference>
<gene>
    <name evidence="4" type="ORF">CFD26_107644</name>
</gene>